<feature type="signal peptide" evidence="3">
    <location>
        <begin position="1"/>
        <end position="19"/>
    </location>
</feature>
<dbReference type="GO" id="GO:0005576">
    <property type="term" value="C:extracellular region"/>
    <property type="evidence" value="ECO:0007669"/>
    <property type="project" value="UniProtKB-SubCell"/>
</dbReference>
<accession>A0A811JV49</accession>
<comment type="subcellular location">
    <subcellularLocation>
        <location evidence="1">Secreted</location>
    </subcellularLocation>
</comment>
<dbReference type="PROSITE" id="PS00118">
    <property type="entry name" value="PA2_HIS"/>
    <property type="match status" value="1"/>
</dbReference>
<dbReference type="Proteomes" id="UP000783686">
    <property type="component" value="Unassembled WGS sequence"/>
</dbReference>
<feature type="chain" id="PRO_5036408219" description="Phospholipase A2" evidence="3">
    <location>
        <begin position="20"/>
        <end position="116"/>
    </location>
</feature>
<protein>
    <recommendedName>
        <fullName evidence="6">Phospholipase A2</fullName>
    </recommendedName>
</protein>
<dbReference type="EMBL" id="CAJFCW020000001">
    <property type="protein sequence ID" value="CAG9083987.1"/>
    <property type="molecule type" value="Genomic_DNA"/>
</dbReference>
<evidence type="ECO:0000256" key="1">
    <source>
        <dbReference type="ARBA" id="ARBA00004613"/>
    </source>
</evidence>
<reference evidence="4" key="1">
    <citation type="submission" date="2020-09" db="EMBL/GenBank/DDBJ databases">
        <authorList>
            <person name="Kikuchi T."/>
        </authorList>
    </citation>
    <scope>NUCLEOTIDE SEQUENCE</scope>
    <source>
        <strain evidence="4">SH1</strain>
    </source>
</reference>
<dbReference type="InterPro" id="IPR033113">
    <property type="entry name" value="PLA2_histidine"/>
</dbReference>
<evidence type="ECO:0008006" key="6">
    <source>
        <dbReference type="Google" id="ProtNLM"/>
    </source>
</evidence>
<dbReference type="Proteomes" id="UP000614601">
    <property type="component" value="Unassembled WGS sequence"/>
</dbReference>
<dbReference type="OrthoDB" id="5830494at2759"/>
<proteinExistence type="predicted"/>
<dbReference type="InterPro" id="IPR036444">
    <property type="entry name" value="PLipase_A2_dom_sf"/>
</dbReference>
<evidence type="ECO:0000313" key="5">
    <source>
        <dbReference type="Proteomes" id="UP000614601"/>
    </source>
</evidence>
<evidence type="ECO:0000256" key="3">
    <source>
        <dbReference type="SAM" id="SignalP"/>
    </source>
</evidence>
<gene>
    <name evidence="4" type="ORF">BOKJ2_LOCUS1687</name>
</gene>
<sequence length="116" mass="12719">MQMYTVVVLSCTLFLLGEAAWECGSENDGYGGLSKGSSQFFVQVNCPQLLDGINNCCVVHDDCYEKQLGQKSCDETFCKCSKAAVKNHPRCRKLRDVLCKAVQEHGAIAYAASGRK</sequence>
<dbReference type="GO" id="GO:0004623">
    <property type="term" value="F:phospholipase A2 activity"/>
    <property type="evidence" value="ECO:0007669"/>
    <property type="project" value="InterPro"/>
</dbReference>
<keyword evidence="2" id="KW-0964">Secreted</keyword>
<dbReference type="AlphaFoldDB" id="A0A811JV49"/>
<dbReference type="Gene3D" id="1.20.90.10">
    <property type="entry name" value="Phospholipase A2 domain"/>
    <property type="match status" value="1"/>
</dbReference>
<evidence type="ECO:0000313" key="4">
    <source>
        <dbReference type="EMBL" id="CAD5207003.1"/>
    </source>
</evidence>
<dbReference type="InterPro" id="IPR053322">
    <property type="entry name" value="PLA2-like"/>
</dbReference>
<evidence type="ECO:0000256" key="2">
    <source>
        <dbReference type="ARBA" id="ARBA00022525"/>
    </source>
</evidence>
<dbReference type="PANTHER" id="PTHR34228">
    <property type="entry name" value="PROTEIN CBG09474-RELATED"/>
    <property type="match status" value="1"/>
</dbReference>
<dbReference type="GO" id="GO:0006644">
    <property type="term" value="P:phospholipid metabolic process"/>
    <property type="evidence" value="ECO:0007669"/>
    <property type="project" value="InterPro"/>
</dbReference>
<keyword evidence="5" id="KW-1185">Reference proteome</keyword>
<name>A0A811JV49_9BILA</name>
<dbReference type="GO" id="GO:0050482">
    <property type="term" value="P:arachidonate secretion"/>
    <property type="evidence" value="ECO:0007669"/>
    <property type="project" value="InterPro"/>
</dbReference>
<dbReference type="EMBL" id="CAJFDH010000001">
    <property type="protein sequence ID" value="CAD5207003.1"/>
    <property type="molecule type" value="Genomic_DNA"/>
</dbReference>
<organism evidence="4 5">
    <name type="scientific">Bursaphelenchus okinawaensis</name>
    <dbReference type="NCBI Taxonomy" id="465554"/>
    <lineage>
        <taxon>Eukaryota</taxon>
        <taxon>Metazoa</taxon>
        <taxon>Ecdysozoa</taxon>
        <taxon>Nematoda</taxon>
        <taxon>Chromadorea</taxon>
        <taxon>Rhabditida</taxon>
        <taxon>Tylenchina</taxon>
        <taxon>Tylenchomorpha</taxon>
        <taxon>Aphelenchoidea</taxon>
        <taxon>Aphelenchoididae</taxon>
        <taxon>Bursaphelenchus</taxon>
    </lineage>
</organism>
<keyword evidence="3" id="KW-0732">Signal</keyword>
<dbReference type="SUPFAM" id="SSF48619">
    <property type="entry name" value="Phospholipase A2, PLA2"/>
    <property type="match status" value="1"/>
</dbReference>
<comment type="caution">
    <text evidence="4">The sequence shown here is derived from an EMBL/GenBank/DDBJ whole genome shotgun (WGS) entry which is preliminary data.</text>
</comment>